<comment type="caution">
    <text evidence="4">The sequence shown here is derived from an EMBL/GenBank/DDBJ whole genome shotgun (WGS) entry which is preliminary data.</text>
</comment>
<keyword evidence="5" id="KW-1185">Reference proteome</keyword>
<dbReference type="InterPro" id="IPR036278">
    <property type="entry name" value="Sialidase_sf"/>
</dbReference>
<proteinExistence type="predicted"/>
<feature type="domain" description="Sialate O-acetylesterase" evidence="3">
    <location>
        <begin position="31"/>
        <end position="256"/>
    </location>
</feature>
<feature type="chain" id="PRO_5030700906" description="Sialate O-acetylesterase domain-containing protein" evidence="2">
    <location>
        <begin position="22"/>
        <end position="670"/>
    </location>
</feature>
<dbReference type="EMBL" id="JABRWO010000007">
    <property type="protein sequence ID" value="MBA2115571.1"/>
    <property type="molecule type" value="Genomic_DNA"/>
</dbReference>
<sequence length="670" mass="74494">MFLRILHFTLILLVLATSAKAQTKQASQKNLELYVLMGQSNMAGRGELEDTPEPIHPRVQMLTFENQWEPAIEPLHNDNPHLAGAGLGASFAKEMAEAKPMATIGIVPCAVGGTPLSRWQKGGELYERTLKRIQAAMPAGKLKGIVWHQGETDALDPDLASSYGERLSTMIEDLRTDLSMPKLPFVAGQVGDFAPDMRKGKTNHWKMVNRQIADLPQRNTSVAVVESVGLSDQGDSVHFDTPSLRTFGKRYAAAMIDLQAKAGSVAPYSSFLPLTTNSVAQVNRAKTAGLLDIAPVNLPQQDNSDCNHFGWPIATTVGDTIVVMHRRIPGHNRKGAGAPDDTMSYGIVLRSEDGGQTWSSPYDLRDCMSPENRTRGGLVPLSHRAKFDPKNMSPEGYKIHLHSIGTTRDGAIVAINNHGVFRSEDAGRTWKHFPKALREDTFPHEMVNLGPRIIDHPQRGLLAFGNWFGEVNTAHTLQNSLVILSSQDGGETWTTDDRPAGFPQYEPAALLFNDEVLFVTRDQTKVRSHKQMAWNKEGNPIVIDTNLKNPRYVDTVDFSFNPVTKRFEIVRSERYHMELWLWSIDPKDWETGQWTRECRLLGCEGKFYQTADGFHPAGAVIDEKKGVQHIFIYSGHPNGPAGIFRITRTLDTRRLTTVISQGQETVSNNH</sequence>
<organism evidence="4 5">
    <name type="scientific">Bremerella alba</name>
    <dbReference type="NCBI Taxonomy" id="980252"/>
    <lineage>
        <taxon>Bacteria</taxon>
        <taxon>Pseudomonadati</taxon>
        <taxon>Planctomycetota</taxon>
        <taxon>Planctomycetia</taxon>
        <taxon>Pirellulales</taxon>
        <taxon>Pirellulaceae</taxon>
        <taxon>Bremerella</taxon>
    </lineage>
</organism>
<dbReference type="GO" id="GO:0016788">
    <property type="term" value="F:hydrolase activity, acting on ester bonds"/>
    <property type="evidence" value="ECO:0007669"/>
    <property type="project" value="UniProtKB-ARBA"/>
</dbReference>
<dbReference type="Gene3D" id="3.40.50.1110">
    <property type="entry name" value="SGNH hydrolase"/>
    <property type="match status" value="1"/>
</dbReference>
<dbReference type="CDD" id="cd15482">
    <property type="entry name" value="Sialidase_non-viral"/>
    <property type="match status" value="1"/>
</dbReference>
<feature type="signal peptide" evidence="2">
    <location>
        <begin position="1"/>
        <end position="21"/>
    </location>
</feature>
<evidence type="ECO:0000256" key="1">
    <source>
        <dbReference type="ARBA" id="ARBA00022801"/>
    </source>
</evidence>
<dbReference type="PANTHER" id="PTHR31988">
    <property type="entry name" value="ESTERASE, PUTATIVE (DUF303)-RELATED"/>
    <property type="match status" value="1"/>
</dbReference>
<gene>
    <name evidence="4" type="ORF">HOV93_27530</name>
</gene>
<accession>A0A7V8V6C2</accession>
<dbReference type="SUPFAM" id="SSF52266">
    <property type="entry name" value="SGNH hydrolase"/>
    <property type="match status" value="1"/>
</dbReference>
<dbReference type="Pfam" id="PF03629">
    <property type="entry name" value="SASA"/>
    <property type="match status" value="1"/>
</dbReference>
<dbReference type="PANTHER" id="PTHR31988:SF19">
    <property type="entry name" value="9-O-ACETYL-N-ACETYLNEURAMINIC ACID DEACETYLASE-RELATED"/>
    <property type="match status" value="1"/>
</dbReference>
<name>A0A7V8V6C2_9BACT</name>
<evidence type="ECO:0000313" key="4">
    <source>
        <dbReference type="EMBL" id="MBA2115571.1"/>
    </source>
</evidence>
<reference evidence="4 5" key="1">
    <citation type="submission" date="2020-05" db="EMBL/GenBank/DDBJ databases">
        <title>Bremerella alba sp. nov., a novel planctomycete isolated from the surface of the macroalga Fucus spiralis.</title>
        <authorList>
            <person name="Godinho O."/>
            <person name="Botelho R."/>
            <person name="Albuquerque L."/>
            <person name="Wiegand S."/>
            <person name="Da Costa M.S."/>
            <person name="Lobo-Da-Cunha A."/>
            <person name="Jogler C."/>
            <person name="Lage O.M."/>
        </authorList>
    </citation>
    <scope>NUCLEOTIDE SEQUENCE [LARGE SCALE GENOMIC DNA]</scope>
    <source>
        <strain evidence="4 5">FF15</strain>
    </source>
</reference>
<dbReference type="Gene3D" id="2.120.10.10">
    <property type="match status" value="1"/>
</dbReference>
<dbReference type="AlphaFoldDB" id="A0A7V8V6C2"/>
<dbReference type="Proteomes" id="UP000551616">
    <property type="component" value="Unassembled WGS sequence"/>
</dbReference>
<evidence type="ECO:0000313" key="5">
    <source>
        <dbReference type="Proteomes" id="UP000551616"/>
    </source>
</evidence>
<dbReference type="InterPro" id="IPR005181">
    <property type="entry name" value="SASA"/>
</dbReference>
<dbReference type="InterPro" id="IPR036514">
    <property type="entry name" value="SGNH_hydro_sf"/>
</dbReference>
<keyword evidence="1" id="KW-0378">Hydrolase</keyword>
<dbReference type="RefSeq" id="WP_207397002.1">
    <property type="nucleotide sequence ID" value="NZ_JABRWO010000007.1"/>
</dbReference>
<dbReference type="SUPFAM" id="SSF50939">
    <property type="entry name" value="Sialidases"/>
    <property type="match status" value="1"/>
</dbReference>
<evidence type="ECO:0000259" key="3">
    <source>
        <dbReference type="Pfam" id="PF03629"/>
    </source>
</evidence>
<evidence type="ECO:0000256" key="2">
    <source>
        <dbReference type="SAM" id="SignalP"/>
    </source>
</evidence>
<dbReference type="InterPro" id="IPR052940">
    <property type="entry name" value="Carb_Esterase_6"/>
</dbReference>
<keyword evidence="2" id="KW-0732">Signal</keyword>
<protein>
    <recommendedName>
        <fullName evidence="3">Sialate O-acetylesterase domain-containing protein</fullName>
    </recommendedName>
</protein>